<dbReference type="RefSeq" id="WP_239532327.1">
    <property type="nucleotide sequence ID" value="NZ_JAFBBK010000001.1"/>
</dbReference>
<keyword evidence="5" id="KW-1185">Reference proteome</keyword>
<feature type="signal peptide" evidence="2">
    <location>
        <begin position="1"/>
        <end position="21"/>
    </location>
</feature>
<dbReference type="InterPro" id="IPR045155">
    <property type="entry name" value="Beta-lactam_cat"/>
</dbReference>
<protein>
    <recommendedName>
        <fullName evidence="3">Beta-lactamase class A catalytic domain-containing protein</fullName>
    </recommendedName>
</protein>
<keyword evidence="2" id="KW-0732">Signal</keyword>
<dbReference type="InterPro" id="IPR000871">
    <property type="entry name" value="Beta-lactam_class-A"/>
</dbReference>
<dbReference type="EMBL" id="JAFBBK010000001">
    <property type="protein sequence ID" value="MBM7413502.1"/>
    <property type="molecule type" value="Genomic_DNA"/>
</dbReference>
<proteinExistence type="predicted"/>
<organism evidence="4 5">
    <name type="scientific">Rhodococcoides corynebacterioides</name>
    <dbReference type="NCBI Taxonomy" id="53972"/>
    <lineage>
        <taxon>Bacteria</taxon>
        <taxon>Bacillati</taxon>
        <taxon>Actinomycetota</taxon>
        <taxon>Actinomycetes</taxon>
        <taxon>Mycobacteriales</taxon>
        <taxon>Nocardiaceae</taxon>
        <taxon>Rhodococcoides</taxon>
    </lineage>
</organism>
<feature type="chain" id="PRO_5045952572" description="Beta-lactamase class A catalytic domain-containing protein" evidence="2">
    <location>
        <begin position="22"/>
        <end position="365"/>
    </location>
</feature>
<feature type="region of interest" description="Disordered" evidence="1">
    <location>
        <begin position="20"/>
        <end position="39"/>
    </location>
</feature>
<name>A0ABS2KNW3_9NOCA</name>
<dbReference type="PROSITE" id="PS51257">
    <property type="entry name" value="PROKAR_LIPOPROTEIN"/>
    <property type="match status" value="1"/>
</dbReference>
<accession>A0ABS2KNW3</accession>
<dbReference type="SUPFAM" id="SSF56601">
    <property type="entry name" value="beta-lactamase/transpeptidase-like"/>
    <property type="match status" value="1"/>
</dbReference>
<dbReference type="PANTHER" id="PTHR35333:SF5">
    <property type="entry name" value="CONSERVED LIPOPROTEIN LPQF-RELATED"/>
    <property type="match status" value="1"/>
</dbReference>
<gene>
    <name evidence="4" type="ORF">JOE42_000235</name>
</gene>
<dbReference type="Proteomes" id="UP000703038">
    <property type="component" value="Unassembled WGS sequence"/>
</dbReference>
<evidence type="ECO:0000313" key="5">
    <source>
        <dbReference type="Proteomes" id="UP000703038"/>
    </source>
</evidence>
<dbReference type="PANTHER" id="PTHR35333">
    <property type="entry name" value="BETA-LACTAMASE"/>
    <property type="match status" value="1"/>
</dbReference>
<dbReference type="Pfam" id="PF13354">
    <property type="entry name" value="Beta-lactamase2"/>
    <property type="match status" value="1"/>
</dbReference>
<evidence type="ECO:0000259" key="3">
    <source>
        <dbReference type="Pfam" id="PF13354"/>
    </source>
</evidence>
<evidence type="ECO:0000256" key="1">
    <source>
        <dbReference type="SAM" id="MobiDB-lite"/>
    </source>
</evidence>
<evidence type="ECO:0000256" key="2">
    <source>
        <dbReference type="SAM" id="SignalP"/>
    </source>
</evidence>
<evidence type="ECO:0000313" key="4">
    <source>
        <dbReference type="EMBL" id="MBM7413502.1"/>
    </source>
</evidence>
<dbReference type="InterPro" id="IPR012338">
    <property type="entry name" value="Beta-lactam/transpept-like"/>
</dbReference>
<sequence length="365" mass="38335">MMRTLTAVTAASILVAGCSSAAPSPAEPTSTATCAPAPAPDMTTPDGWIGFAAERPDAVSFAVDDGLGHTAEHDADTPHPLASAVKVVHLGAYARAVADGTLNPDERIPVAEWQRWYAPGTDGGAHIAALNRLGVANDGTSPTDPAATVRLDDMVTAMVRESDNGVPDYLRYRLGDDAVRDAAEAGGWNDFTPPTLVGVTLGALDATVDTDDLWSLAQRFAFDADFRATYGTTARPRDETELLSYFDRFGPTGTAAELARFHTAVADGSYGSGVDTVRRHLEWQDPPADAGFVAMGFKGGNLPGVLTHGFEFRRADGAPAVVVWLNHDLTAAEYESATTNLTQHQSLLLEAAADPATVGRLACIS</sequence>
<feature type="domain" description="Beta-lactamase class A catalytic" evidence="3">
    <location>
        <begin position="67"/>
        <end position="270"/>
    </location>
</feature>
<reference evidence="4 5" key="1">
    <citation type="submission" date="2021-01" db="EMBL/GenBank/DDBJ databases">
        <title>Genomics of switchgrass bacterial isolates.</title>
        <authorList>
            <person name="Shade A."/>
        </authorList>
    </citation>
    <scope>NUCLEOTIDE SEQUENCE [LARGE SCALE GENOMIC DNA]</scope>
    <source>
        <strain evidence="4 5">PvP111</strain>
    </source>
</reference>
<dbReference type="Gene3D" id="3.40.710.10">
    <property type="entry name" value="DD-peptidase/beta-lactamase superfamily"/>
    <property type="match status" value="1"/>
</dbReference>
<comment type="caution">
    <text evidence="4">The sequence shown here is derived from an EMBL/GenBank/DDBJ whole genome shotgun (WGS) entry which is preliminary data.</text>
</comment>